<evidence type="ECO:0000313" key="2">
    <source>
        <dbReference type="Proteomes" id="UP000242447"/>
    </source>
</evidence>
<dbReference type="AlphaFoldDB" id="A0A1W6NYX7"/>
<dbReference type="KEGG" id="kro:BVG79_01110"/>
<dbReference type="EMBL" id="CP019937">
    <property type="protein sequence ID" value="ARO14456.1"/>
    <property type="molecule type" value="Genomic_DNA"/>
</dbReference>
<organism evidence="1 2">
    <name type="scientific">Ketogulonicigenium robustum</name>
    <dbReference type="NCBI Taxonomy" id="92947"/>
    <lineage>
        <taxon>Bacteria</taxon>
        <taxon>Pseudomonadati</taxon>
        <taxon>Pseudomonadota</taxon>
        <taxon>Alphaproteobacteria</taxon>
        <taxon>Rhodobacterales</taxon>
        <taxon>Roseobacteraceae</taxon>
        <taxon>Ketogulonicigenium</taxon>
    </lineage>
</organism>
<sequence length="57" mass="6542">MNLENVPAPRSTKAQAQGCRCEVRNVEPQDYAKWPNWLTRGCHLHDATWLAARHGRT</sequence>
<protein>
    <submittedName>
        <fullName evidence="1">Uncharacterized protein</fullName>
    </submittedName>
</protein>
<gene>
    <name evidence="1" type="ORF">BVG79_01110</name>
</gene>
<proteinExistence type="predicted"/>
<evidence type="ECO:0000313" key="1">
    <source>
        <dbReference type="EMBL" id="ARO14456.1"/>
    </source>
</evidence>
<reference evidence="1 2" key="1">
    <citation type="submission" date="2017-02" db="EMBL/GenBank/DDBJ databases">
        <title>Ketogulonicigenium robustum SPU B003 Genome sequencing and assembly.</title>
        <authorList>
            <person name="Li Y."/>
            <person name="Liu L."/>
            <person name="Wang C."/>
            <person name="Zhang M."/>
            <person name="Zhang T."/>
            <person name="Zhang Y."/>
        </authorList>
    </citation>
    <scope>NUCLEOTIDE SEQUENCE [LARGE SCALE GENOMIC DNA]</scope>
    <source>
        <strain evidence="1 2">SPU_B003</strain>
    </source>
</reference>
<dbReference type="Proteomes" id="UP000242447">
    <property type="component" value="Chromosome"/>
</dbReference>
<name>A0A1W6NYX7_9RHOB</name>
<accession>A0A1W6NYX7</accession>
<keyword evidence="2" id="KW-1185">Reference proteome</keyword>